<organism evidence="9 10">
    <name type="scientific">Allostreptomyces psammosilenae</name>
    <dbReference type="NCBI Taxonomy" id="1892865"/>
    <lineage>
        <taxon>Bacteria</taxon>
        <taxon>Bacillati</taxon>
        <taxon>Actinomycetota</taxon>
        <taxon>Actinomycetes</taxon>
        <taxon>Kitasatosporales</taxon>
        <taxon>Streptomycetaceae</taxon>
        <taxon>Allostreptomyces</taxon>
    </lineage>
</organism>
<dbReference type="Gene3D" id="3.30.830.10">
    <property type="entry name" value="Metalloenzyme, LuxS/M16 peptidase-like"/>
    <property type="match status" value="2"/>
</dbReference>
<dbReference type="InterPro" id="IPR011249">
    <property type="entry name" value="Metalloenz_LuxS/M16"/>
</dbReference>
<proteinExistence type="inferred from homology"/>
<evidence type="ECO:0000259" key="7">
    <source>
        <dbReference type="Pfam" id="PF00675"/>
    </source>
</evidence>
<keyword evidence="3" id="KW-0378">Hydrolase</keyword>
<dbReference type="Pfam" id="PF05193">
    <property type="entry name" value="Peptidase_M16_C"/>
    <property type="match status" value="1"/>
</dbReference>
<gene>
    <name evidence="9" type="ORF">FHU37_000066</name>
</gene>
<comment type="similarity">
    <text evidence="1">Belongs to the peptidase M16 family.</text>
</comment>
<dbReference type="GO" id="GO:0006508">
    <property type="term" value="P:proteolysis"/>
    <property type="evidence" value="ECO:0007669"/>
    <property type="project" value="UniProtKB-KW"/>
</dbReference>
<name>A0A852ZL41_9ACTN</name>
<feature type="domain" description="Peptidase M16 C-terminal" evidence="8">
    <location>
        <begin position="204"/>
        <end position="382"/>
    </location>
</feature>
<evidence type="ECO:0000256" key="2">
    <source>
        <dbReference type="ARBA" id="ARBA00022670"/>
    </source>
</evidence>
<evidence type="ECO:0000256" key="1">
    <source>
        <dbReference type="ARBA" id="ARBA00007261"/>
    </source>
</evidence>
<dbReference type="Proteomes" id="UP000567795">
    <property type="component" value="Unassembled WGS sequence"/>
</dbReference>
<evidence type="ECO:0000256" key="6">
    <source>
        <dbReference type="SAM" id="MobiDB-lite"/>
    </source>
</evidence>
<feature type="domain" description="Peptidase M16 N-terminal" evidence="7">
    <location>
        <begin position="45"/>
        <end position="164"/>
    </location>
</feature>
<keyword evidence="10" id="KW-1185">Reference proteome</keyword>
<evidence type="ECO:0000256" key="5">
    <source>
        <dbReference type="ARBA" id="ARBA00023049"/>
    </source>
</evidence>
<dbReference type="SUPFAM" id="SSF63411">
    <property type="entry name" value="LuxS/MPP-like metallohydrolase"/>
    <property type="match status" value="2"/>
</dbReference>
<accession>A0A852ZL41</accession>
<dbReference type="GO" id="GO:0008237">
    <property type="term" value="F:metallopeptidase activity"/>
    <property type="evidence" value="ECO:0007669"/>
    <property type="project" value="UniProtKB-KW"/>
</dbReference>
<dbReference type="GO" id="GO:0046872">
    <property type="term" value="F:metal ion binding"/>
    <property type="evidence" value="ECO:0007669"/>
    <property type="project" value="InterPro"/>
</dbReference>
<dbReference type="InterPro" id="IPR050626">
    <property type="entry name" value="Peptidase_M16"/>
</dbReference>
<feature type="region of interest" description="Disordered" evidence="6">
    <location>
        <begin position="1"/>
        <end position="21"/>
    </location>
</feature>
<keyword evidence="5" id="KW-0482">Metalloprotease</keyword>
<dbReference type="PANTHER" id="PTHR43690:SF17">
    <property type="entry name" value="PROTEIN YHJJ"/>
    <property type="match status" value="1"/>
</dbReference>
<dbReference type="EMBL" id="JACBZD010000001">
    <property type="protein sequence ID" value="NYI03123.1"/>
    <property type="molecule type" value="Genomic_DNA"/>
</dbReference>
<dbReference type="InterPro" id="IPR007863">
    <property type="entry name" value="Peptidase_M16_C"/>
</dbReference>
<dbReference type="Pfam" id="PF00675">
    <property type="entry name" value="Peptidase_M16"/>
    <property type="match status" value="1"/>
</dbReference>
<keyword evidence="2" id="KW-0645">Protease</keyword>
<evidence type="ECO:0000259" key="8">
    <source>
        <dbReference type="Pfam" id="PF05193"/>
    </source>
</evidence>
<dbReference type="RefSeq" id="WP_179812233.1">
    <property type="nucleotide sequence ID" value="NZ_JACBZD010000001.1"/>
</dbReference>
<dbReference type="AlphaFoldDB" id="A0A852ZL41"/>
<feature type="region of interest" description="Disordered" evidence="6">
    <location>
        <begin position="455"/>
        <end position="477"/>
    </location>
</feature>
<evidence type="ECO:0000256" key="4">
    <source>
        <dbReference type="ARBA" id="ARBA00022833"/>
    </source>
</evidence>
<protein>
    <submittedName>
        <fullName evidence="9">Putative Zn-dependent peptidase</fullName>
    </submittedName>
</protein>
<comment type="caution">
    <text evidence="9">The sequence shown here is derived from an EMBL/GenBank/DDBJ whole genome shotgun (WGS) entry which is preliminary data.</text>
</comment>
<evidence type="ECO:0000313" key="10">
    <source>
        <dbReference type="Proteomes" id="UP000567795"/>
    </source>
</evidence>
<reference evidence="9 10" key="1">
    <citation type="submission" date="2020-07" db="EMBL/GenBank/DDBJ databases">
        <title>Sequencing the genomes of 1000 actinobacteria strains.</title>
        <authorList>
            <person name="Klenk H.-P."/>
        </authorList>
    </citation>
    <scope>NUCLEOTIDE SEQUENCE [LARGE SCALE GENOMIC DNA]</scope>
    <source>
        <strain evidence="9 10">DSM 42178</strain>
    </source>
</reference>
<evidence type="ECO:0000256" key="3">
    <source>
        <dbReference type="ARBA" id="ARBA00022801"/>
    </source>
</evidence>
<sequence length="477" mass="51366">MANPATAQAATSETAAPDAAQTARAAAARGAGFEVVEHRLGNGLRVVLSEDHLTPVAAVCLWYDVGSRHERPGRTGLAHLFEHLMFQGSANVPGNGHFSLVQNAGGSLNGTTSFERTNYFETMPAHQLELALWLEADRMGSLLAALDQESLDNQRDVVKNERRQRYDNVPYGTAWERLVAMVFPEGHPYHHMPIGSMADLDAASLADCQEFFRTYYAPNNAVLSVVGDIDPERTLAWVEKYFGTIPAHDAKPVPRDGSAPGPVGAGREEVVEADVPSRAVMAAYRLPHDGTREADAADLALTVLGSGESSRLHNRLVRRDRLAVVAGFGMMRLAQAPSVGWLDVKASGDASVAAMRAAADEEIARFVAEGPTPEEMERAQAQIEREWLDRLATVGGRADELCRYAVLFGDPKLAVTAVDRALSVTAEEVRAVAARYLVPDNRAVLTYEPTAVADEADEAEEADEAGAAAAVRDEGEM</sequence>
<dbReference type="PANTHER" id="PTHR43690">
    <property type="entry name" value="NARDILYSIN"/>
    <property type="match status" value="1"/>
</dbReference>
<feature type="compositionally biased region" description="Acidic residues" evidence="6">
    <location>
        <begin position="455"/>
        <end position="464"/>
    </location>
</feature>
<evidence type="ECO:0000313" key="9">
    <source>
        <dbReference type="EMBL" id="NYI03123.1"/>
    </source>
</evidence>
<dbReference type="InterPro" id="IPR011765">
    <property type="entry name" value="Pept_M16_N"/>
</dbReference>
<keyword evidence="4" id="KW-0862">Zinc</keyword>